<evidence type="ECO:0000313" key="1">
    <source>
        <dbReference type="EMBL" id="PIU73208.1"/>
    </source>
</evidence>
<dbReference type="EMBL" id="PEWA01000049">
    <property type="protein sequence ID" value="PIU73208.1"/>
    <property type="molecule type" value="Genomic_DNA"/>
</dbReference>
<protein>
    <recommendedName>
        <fullName evidence="3">Transcriptional regulator</fullName>
    </recommendedName>
</protein>
<evidence type="ECO:0008006" key="3">
    <source>
        <dbReference type="Google" id="ProtNLM"/>
    </source>
</evidence>
<accession>A0A2M7ARF1</accession>
<name>A0A2M7ARF1_9BACT</name>
<dbReference type="AlphaFoldDB" id="A0A2M7ARF1"/>
<proteinExistence type="predicted"/>
<evidence type="ECO:0000313" key="2">
    <source>
        <dbReference type="Proteomes" id="UP000231407"/>
    </source>
</evidence>
<comment type="caution">
    <text evidence="1">The sequence shown here is derived from an EMBL/GenBank/DDBJ whole genome shotgun (WGS) entry which is preliminary data.</text>
</comment>
<gene>
    <name evidence="1" type="ORF">COS78_03505</name>
</gene>
<dbReference type="Proteomes" id="UP000231407">
    <property type="component" value="Unassembled WGS sequence"/>
</dbReference>
<reference evidence="2" key="1">
    <citation type="submission" date="2017-09" db="EMBL/GenBank/DDBJ databases">
        <title>Depth-based differentiation of microbial function through sediment-hosted aquifers and enrichment of novel symbionts in the deep terrestrial subsurface.</title>
        <authorList>
            <person name="Probst A.J."/>
            <person name="Ladd B."/>
            <person name="Jarett J.K."/>
            <person name="Geller-Mcgrath D.E."/>
            <person name="Sieber C.M.K."/>
            <person name="Emerson J.B."/>
            <person name="Anantharaman K."/>
            <person name="Thomas B.C."/>
            <person name="Malmstrom R."/>
            <person name="Stieglmeier M."/>
            <person name="Klingl A."/>
            <person name="Woyke T."/>
            <person name="Ryan C.M."/>
            <person name="Banfield J.F."/>
        </authorList>
    </citation>
    <scope>NUCLEOTIDE SEQUENCE [LARGE SCALE GENOMIC DNA]</scope>
</reference>
<sequence>MKTSTLVDTINKLGKSVFTIKDLRRLFPGELNIKTPIKRLVDREVLVKITRGIYRLKNTTIDLESLATQIYFPSYLSFENVLSKYGVINQGANKITLATTRHSKKILLSGIECEYIQLKPTLFFGFSLSHGVYVAGVEKALLDEVYLMSLGRRKVNPNEWNLDALDPKIVKKYAKLFPPQVNKLLKEFFC</sequence>
<organism evidence="1 2">
    <name type="scientific">Candidatus Shapirobacteria bacterium CG06_land_8_20_14_3_00_40_12</name>
    <dbReference type="NCBI Taxonomy" id="1974881"/>
    <lineage>
        <taxon>Bacteria</taxon>
        <taxon>Candidatus Shapironibacteriota</taxon>
    </lineage>
</organism>